<evidence type="ECO:0000313" key="5">
    <source>
        <dbReference type="EMBL" id="KGP72090.1"/>
    </source>
</evidence>
<dbReference type="PANTHER" id="PTHR34384">
    <property type="entry name" value="L-2,3-DIAMINOPROPANOATE--CITRATE LIGASE"/>
    <property type="match status" value="1"/>
</dbReference>
<evidence type="ECO:0000259" key="3">
    <source>
        <dbReference type="Pfam" id="PF04183"/>
    </source>
</evidence>
<dbReference type="eggNOG" id="COG4264">
    <property type="taxonomic scope" value="Bacteria"/>
</dbReference>
<dbReference type="Gene3D" id="3.30.310.280">
    <property type="match status" value="1"/>
</dbReference>
<dbReference type="GO" id="GO:0019290">
    <property type="term" value="P:siderophore biosynthetic process"/>
    <property type="evidence" value="ECO:0007669"/>
    <property type="project" value="InterPro"/>
</dbReference>
<dbReference type="EMBL" id="AVBF01000038">
    <property type="protein sequence ID" value="KGP72090.1"/>
    <property type="molecule type" value="Genomic_DNA"/>
</dbReference>
<gene>
    <name evidence="5" type="ORF">N782_14160</name>
</gene>
<dbReference type="Gene3D" id="6.10.250.3370">
    <property type="match status" value="1"/>
</dbReference>
<comment type="similarity">
    <text evidence="2">Belongs to the IucA/IucC family.</text>
</comment>
<evidence type="ECO:0000313" key="6">
    <source>
        <dbReference type="Proteomes" id="UP000030147"/>
    </source>
</evidence>
<dbReference type="Gene3D" id="1.10.510.40">
    <property type="match status" value="1"/>
</dbReference>
<dbReference type="InterPro" id="IPR022770">
    <property type="entry name" value="IucA/IucC-like_C"/>
</dbReference>
<evidence type="ECO:0000256" key="1">
    <source>
        <dbReference type="ARBA" id="ARBA00004924"/>
    </source>
</evidence>
<evidence type="ECO:0000259" key="4">
    <source>
        <dbReference type="Pfam" id="PF06276"/>
    </source>
</evidence>
<dbReference type="AlphaFoldDB" id="A0A0A2TS44"/>
<dbReference type="PANTHER" id="PTHR34384:SF6">
    <property type="entry name" value="STAPHYLOFERRIN B SYNTHASE"/>
    <property type="match status" value="1"/>
</dbReference>
<proteinExistence type="inferred from homology"/>
<dbReference type="OrthoDB" id="495728at2"/>
<name>A0A0A2TS44_9BACI</name>
<dbReference type="Proteomes" id="UP000030147">
    <property type="component" value="Unassembled WGS sequence"/>
</dbReference>
<accession>A0A0A2TS44</accession>
<dbReference type="STRING" id="1385514.N782_14160"/>
<dbReference type="GO" id="GO:0016881">
    <property type="term" value="F:acid-amino acid ligase activity"/>
    <property type="evidence" value="ECO:0007669"/>
    <property type="project" value="UniProtKB-ARBA"/>
</dbReference>
<feature type="domain" description="Aerobactin siderophore biosynthesis IucA/IucC N-terminal" evidence="3">
    <location>
        <begin position="147"/>
        <end position="395"/>
    </location>
</feature>
<reference evidence="5 6" key="1">
    <citation type="journal article" date="2015" name="Stand. Genomic Sci.">
        <title>High quality draft genome sequence of the moderately halophilic bacterium Pontibacillus yanchengensis Y32(T) and comparison among Pontibacillus genomes.</title>
        <authorList>
            <person name="Huang J."/>
            <person name="Qiao Z.X."/>
            <person name="Tang J.W."/>
            <person name="Wang G."/>
        </authorList>
    </citation>
    <scope>NUCLEOTIDE SEQUENCE [LARGE SCALE GENOMIC DNA]</scope>
    <source>
        <strain evidence="5 6">Y32</strain>
    </source>
</reference>
<comment type="pathway">
    <text evidence="1">Siderophore biosynthesis.</text>
</comment>
<protein>
    <submittedName>
        <fullName evidence="5">Iron transporter</fullName>
    </submittedName>
</protein>
<dbReference type="RefSeq" id="WP_052111342.1">
    <property type="nucleotide sequence ID" value="NZ_AVBF01000038.1"/>
</dbReference>
<keyword evidence="6" id="KW-1185">Reference proteome</keyword>
<dbReference type="Pfam" id="PF04183">
    <property type="entry name" value="IucA_IucC"/>
    <property type="match status" value="1"/>
</dbReference>
<organism evidence="5 6">
    <name type="scientific">Pontibacillus yanchengensis Y32</name>
    <dbReference type="NCBI Taxonomy" id="1385514"/>
    <lineage>
        <taxon>Bacteria</taxon>
        <taxon>Bacillati</taxon>
        <taxon>Bacillota</taxon>
        <taxon>Bacilli</taxon>
        <taxon>Bacillales</taxon>
        <taxon>Bacillaceae</taxon>
        <taxon>Pontibacillus</taxon>
    </lineage>
</organism>
<feature type="domain" description="Aerobactin siderophore biosynthesis IucA/IucC-like C-terminal" evidence="4">
    <location>
        <begin position="417"/>
        <end position="577"/>
    </location>
</feature>
<sequence length="606" mass="70854">MNNDILSTHVDQIMTAERWNKANRNLLAKMISEFTYEDMIHPIEPTTREGYWKLILNEITLYRFSGISRLMDSLYVDPNSVERWNGEKWEQAEDAIQFLRDIQQPIGLQPSTTAYLIKEYKHTLLADVHILEKKEYKTASDLIGMSYSEMEAEMEGHPWITYNKGRIGFSYRDYMEYAPEQKQMAQLYWIAVHKDIATFHAVPGIDHHEFVKQELRPDSYKVFEKVLVERGLTISDYFFIPVHSWQWEEVLIPFYAEELAFKNIVYLGIGDDAYLPQQSIRTFVNQDYQDKHHVKVPMSILNTLVYRGLPGERTVLAPEITQFIQGIRDQDSFLRDQCRVVLPGEVASINVDHPDYANLAGAPYQFLEMLGVIWRESIFPYLDEGEEAITLAALLYEDQHGKPYVQELIERSGLTTEQWIQQLFQVILPPLLHFLYEYGTVFSPHGQNTVIIMKDHKPHRLGVKDFVDDVNVSDQPIDALDELSGEMKKVLRSEPPEGLCQFIFTGLFVCHHRYLADILDRKSDLSEHRFWEMVRETILAYQHQFPHLQDRFELFDLLRPTFTKLCLNRNRMLDYGYEDGDDRPHASEYGKVTNPLHVVATKNVTL</sequence>
<dbReference type="InterPro" id="IPR007310">
    <property type="entry name" value="Aerobactin_biosyn_IucA/IucC_N"/>
</dbReference>
<dbReference type="InterPro" id="IPR037455">
    <property type="entry name" value="LucA/IucC-like"/>
</dbReference>
<comment type="caution">
    <text evidence="5">The sequence shown here is derived from an EMBL/GenBank/DDBJ whole genome shotgun (WGS) entry which is preliminary data.</text>
</comment>
<dbReference type="Pfam" id="PF06276">
    <property type="entry name" value="FhuF"/>
    <property type="match status" value="1"/>
</dbReference>
<evidence type="ECO:0000256" key="2">
    <source>
        <dbReference type="ARBA" id="ARBA00007832"/>
    </source>
</evidence>